<feature type="chain" id="PRO_5006058965" evidence="1">
    <location>
        <begin position="17"/>
        <end position="263"/>
    </location>
</feature>
<sequence>MRNLFFFLIIATFVVSNGIASLTATDNNKARSLEAAEIKVETVTDAVDNKKPLVQPDSVKANRPLKQRVTVAWTKSKDLVKKWWQWVVKHFKRVFGLEDSVGMKLAKKTGDKLKIAYDKSGKAIKKSAIKWRKRVKGAFGKASNGISSAAQTTSKATKNAAIATVDATKKAAQTTAKVTKNAAIVTADATKSAAVVTAGATKKAAAVTADATLKAAHATADATKNAYTSIRNAAQASKGVAQPSTFNVEAAEKSIKNVHFQIR</sequence>
<dbReference type="AlphaFoldDB" id="A0A0P1AVA9"/>
<evidence type="ECO:0000313" key="2">
    <source>
        <dbReference type="EMBL" id="CEG44408.1"/>
    </source>
</evidence>
<evidence type="ECO:0000313" key="3">
    <source>
        <dbReference type="Proteomes" id="UP000054928"/>
    </source>
</evidence>
<name>A0A0P1AVA9_PLAHL</name>
<proteinExistence type="predicted"/>
<accession>A0A0P1AVA9</accession>
<keyword evidence="1" id="KW-0732">Signal</keyword>
<dbReference type="Proteomes" id="UP000054928">
    <property type="component" value="Unassembled WGS sequence"/>
</dbReference>
<evidence type="ECO:0000256" key="1">
    <source>
        <dbReference type="SAM" id="SignalP"/>
    </source>
</evidence>
<keyword evidence="3" id="KW-1185">Reference proteome</keyword>
<dbReference type="RefSeq" id="XP_024580777.1">
    <property type="nucleotide sequence ID" value="XM_024730507.1"/>
</dbReference>
<dbReference type="EMBL" id="CCYD01001204">
    <property type="protein sequence ID" value="CEG44408.1"/>
    <property type="molecule type" value="Genomic_DNA"/>
</dbReference>
<feature type="signal peptide" evidence="1">
    <location>
        <begin position="1"/>
        <end position="16"/>
    </location>
</feature>
<dbReference type="GeneID" id="36395831"/>
<reference evidence="3" key="1">
    <citation type="submission" date="2014-09" db="EMBL/GenBank/DDBJ databases">
        <authorList>
            <person name="Sharma Rahul"/>
            <person name="Thines Marco"/>
        </authorList>
    </citation>
    <scope>NUCLEOTIDE SEQUENCE [LARGE SCALE GENOMIC DNA]</scope>
</reference>
<organism evidence="2 3">
    <name type="scientific">Plasmopara halstedii</name>
    <name type="common">Downy mildew of sunflower</name>
    <dbReference type="NCBI Taxonomy" id="4781"/>
    <lineage>
        <taxon>Eukaryota</taxon>
        <taxon>Sar</taxon>
        <taxon>Stramenopiles</taxon>
        <taxon>Oomycota</taxon>
        <taxon>Peronosporomycetes</taxon>
        <taxon>Peronosporales</taxon>
        <taxon>Peronosporaceae</taxon>
        <taxon>Plasmopara</taxon>
    </lineage>
</organism>
<protein>
    <submittedName>
        <fullName evidence="2">RxLR-like protein</fullName>
    </submittedName>
</protein>